<gene>
    <name evidence="4" type="ORF">TRIADDRAFT_58321</name>
</gene>
<dbReference type="InterPro" id="IPR011051">
    <property type="entry name" value="RmlC_Cupin_sf"/>
</dbReference>
<dbReference type="Pfam" id="PF07847">
    <property type="entry name" value="PCO_ADO"/>
    <property type="match status" value="1"/>
</dbReference>
<evidence type="ECO:0000256" key="3">
    <source>
        <dbReference type="ARBA" id="ARBA00023004"/>
    </source>
</evidence>
<keyword evidence="1" id="KW-0479">Metal-binding</keyword>
<dbReference type="STRING" id="10228.B3S1K3"/>
<dbReference type="OrthoDB" id="271433at2759"/>
<dbReference type="Gene3D" id="2.60.120.10">
    <property type="entry name" value="Jelly Rolls"/>
    <property type="match status" value="1"/>
</dbReference>
<protein>
    <recommendedName>
        <fullName evidence="6">Cysteine dioxygenase</fullName>
    </recommendedName>
</protein>
<keyword evidence="5" id="KW-1185">Reference proteome</keyword>
<dbReference type="RefSeq" id="XP_002114466.1">
    <property type="nucleotide sequence ID" value="XM_002114430.1"/>
</dbReference>
<organism evidence="4 5">
    <name type="scientific">Trichoplax adhaerens</name>
    <name type="common">Trichoplax reptans</name>
    <dbReference type="NCBI Taxonomy" id="10228"/>
    <lineage>
        <taxon>Eukaryota</taxon>
        <taxon>Metazoa</taxon>
        <taxon>Placozoa</taxon>
        <taxon>Uniplacotomia</taxon>
        <taxon>Trichoplacea</taxon>
        <taxon>Trichoplacidae</taxon>
        <taxon>Trichoplax</taxon>
    </lineage>
</organism>
<dbReference type="PhylomeDB" id="B3S1K3"/>
<name>B3S1K3_TRIAD</name>
<keyword evidence="2" id="KW-0560">Oxidoreductase</keyword>
<dbReference type="HOGENOM" id="CLU_061320_2_1_1"/>
<dbReference type="Proteomes" id="UP000009022">
    <property type="component" value="Unassembled WGS sequence"/>
</dbReference>
<reference evidence="4 5" key="1">
    <citation type="journal article" date="2008" name="Nature">
        <title>The Trichoplax genome and the nature of placozoans.</title>
        <authorList>
            <person name="Srivastava M."/>
            <person name="Begovic E."/>
            <person name="Chapman J."/>
            <person name="Putnam N.H."/>
            <person name="Hellsten U."/>
            <person name="Kawashima T."/>
            <person name="Kuo A."/>
            <person name="Mitros T."/>
            <person name="Salamov A."/>
            <person name="Carpenter M.L."/>
            <person name="Signorovitch A.Y."/>
            <person name="Moreno M.A."/>
            <person name="Kamm K."/>
            <person name="Grimwood J."/>
            <person name="Schmutz J."/>
            <person name="Shapiro H."/>
            <person name="Grigoriev I.V."/>
            <person name="Buss L.W."/>
            <person name="Schierwater B."/>
            <person name="Dellaporta S.L."/>
            <person name="Rokhsar D.S."/>
        </authorList>
    </citation>
    <scope>NUCLEOTIDE SEQUENCE [LARGE SCALE GENOMIC DNA]</scope>
    <source>
        <strain evidence="4 5">Grell-BS-1999</strain>
    </source>
</reference>
<evidence type="ECO:0000256" key="2">
    <source>
        <dbReference type="ARBA" id="ARBA00023002"/>
    </source>
</evidence>
<dbReference type="CDD" id="cd20289">
    <property type="entry name" value="cupin_ADO"/>
    <property type="match status" value="1"/>
</dbReference>
<evidence type="ECO:0000313" key="4">
    <source>
        <dbReference type="EMBL" id="EDV23556.1"/>
    </source>
</evidence>
<dbReference type="InterPro" id="IPR014710">
    <property type="entry name" value="RmlC-like_jellyroll"/>
</dbReference>
<dbReference type="GO" id="GO:0016702">
    <property type="term" value="F:oxidoreductase activity, acting on single donors with incorporation of molecular oxygen, incorporation of two atoms of oxygen"/>
    <property type="evidence" value="ECO:0007669"/>
    <property type="project" value="InterPro"/>
</dbReference>
<dbReference type="EMBL" id="DS985247">
    <property type="protein sequence ID" value="EDV23556.1"/>
    <property type="molecule type" value="Genomic_DNA"/>
</dbReference>
<dbReference type="KEGG" id="tad:TRIADDRAFT_58321"/>
<dbReference type="PANTHER" id="PTHR22966">
    <property type="entry name" value="2-AMINOETHANETHIOL DIOXYGENASE"/>
    <property type="match status" value="1"/>
</dbReference>
<dbReference type="InParanoid" id="B3S1K3"/>
<dbReference type="InterPro" id="IPR012864">
    <property type="entry name" value="PCO/ADO"/>
</dbReference>
<keyword evidence="3" id="KW-0408">Iron</keyword>
<evidence type="ECO:0000313" key="5">
    <source>
        <dbReference type="Proteomes" id="UP000009022"/>
    </source>
</evidence>
<dbReference type="SUPFAM" id="SSF51182">
    <property type="entry name" value="RmlC-like cupins"/>
    <property type="match status" value="1"/>
</dbReference>
<evidence type="ECO:0008006" key="6">
    <source>
        <dbReference type="Google" id="ProtNLM"/>
    </source>
</evidence>
<dbReference type="PANTHER" id="PTHR22966:SF61">
    <property type="entry name" value="2-AMINOETHANETHIOL DIOXYGENASE"/>
    <property type="match status" value="1"/>
</dbReference>
<sequence length="242" mass="27609">MSALIHRIVKQAYKTFSRSDSYTANYHKLSTLLTGLRAKDIALEEALDAFLLRPHGAPAGYIAIHECQYFNLCVFIVREKCSVPLHDHPEMTGLIKVLYGKAKITSYDRLDSGGCARTSLMKLKFQRRIEPIKCIHSGQYIIKDDDEVQTLQSDQDNYHSIEAVSGPTAFIDILAPPYNASQNRNCHYYIPVENVYPEEHSTDTEDDKICYLQEISPPRTFYCDPVAYRGPQIDIRDLNVDE</sequence>
<dbReference type="GeneID" id="6755366"/>
<proteinExistence type="predicted"/>
<dbReference type="AlphaFoldDB" id="B3S1K3"/>
<accession>B3S1K3</accession>
<evidence type="ECO:0000256" key="1">
    <source>
        <dbReference type="ARBA" id="ARBA00022723"/>
    </source>
</evidence>
<dbReference type="GO" id="GO:0046872">
    <property type="term" value="F:metal ion binding"/>
    <property type="evidence" value="ECO:0007669"/>
    <property type="project" value="UniProtKB-KW"/>
</dbReference>
<dbReference type="CTD" id="6755366"/>
<dbReference type="OMA" id="RCIWGKL"/>
<dbReference type="eggNOG" id="KOG4281">
    <property type="taxonomic scope" value="Eukaryota"/>
</dbReference>